<dbReference type="AlphaFoldDB" id="A0A1H6QK74"/>
<reference evidence="2 3" key="1">
    <citation type="submission" date="2016-10" db="EMBL/GenBank/DDBJ databases">
        <authorList>
            <person name="de Groot N.N."/>
        </authorList>
    </citation>
    <scope>NUCLEOTIDE SEQUENCE [LARGE SCALE GENOMIC DNA]</scope>
    <source>
        <strain evidence="2 3">DSM 29340</strain>
    </source>
</reference>
<gene>
    <name evidence="2" type="ORF">SAMN05444007_10134</name>
</gene>
<proteinExistence type="predicted"/>
<feature type="domain" description="Transposase DDE" evidence="1">
    <location>
        <begin position="1"/>
        <end position="69"/>
    </location>
</feature>
<dbReference type="EMBL" id="FNYD01000001">
    <property type="protein sequence ID" value="SEI39695.1"/>
    <property type="molecule type" value="Genomic_DNA"/>
</dbReference>
<protein>
    <submittedName>
        <fullName evidence="2">Transposase DDE domain group 1</fullName>
    </submittedName>
</protein>
<dbReference type="Pfam" id="PF13701">
    <property type="entry name" value="DDE_Tnp_1_4"/>
    <property type="match status" value="1"/>
</dbReference>
<dbReference type="InterPro" id="IPR025668">
    <property type="entry name" value="Tnp_DDE_dom"/>
</dbReference>
<keyword evidence="3" id="KW-1185">Reference proteome</keyword>
<evidence type="ECO:0000313" key="2">
    <source>
        <dbReference type="EMBL" id="SEI39695.1"/>
    </source>
</evidence>
<accession>A0A1H6QK74</accession>
<organism evidence="2 3">
    <name type="scientific">Cribrihabitans marinus</name>
    <dbReference type="NCBI Taxonomy" id="1227549"/>
    <lineage>
        <taxon>Bacteria</taxon>
        <taxon>Pseudomonadati</taxon>
        <taxon>Pseudomonadota</taxon>
        <taxon>Alphaproteobacteria</taxon>
        <taxon>Rhodobacterales</taxon>
        <taxon>Paracoccaceae</taxon>
        <taxon>Cribrihabitans</taxon>
    </lineage>
</organism>
<sequence>MAYNLATFLRCIELPEAMADLSLTSLQLKLIKFGARVVRHARTITFQLAEVAVTGPMVRAILAAIRRSRAPPSCA</sequence>
<evidence type="ECO:0000259" key="1">
    <source>
        <dbReference type="Pfam" id="PF13701"/>
    </source>
</evidence>
<dbReference type="Proteomes" id="UP000199379">
    <property type="component" value="Unassembled WGS sequence"/>
</dbReference>
<name>A0A1H6QK74_9RHOB</name>
<evidence type="ECO:0000313" key="3">
    <source>
        <dbReference type="Proteomes" id="UP000199379"/>
    </source>
</evidence>